<dbReference type="Pfam" id="PF00561">
    <property type="entry name" value="Abhydrolase_1"/>
    <property type="match status" value="1"/>
</dbReference>
<gene>
    <name evidence="3" type="ORF">SAMN05443661_10781</name>
</gene>
<dbReference type="GO" id="GO:0016787">
    <property type="term" value="F:hydrolase activity"/>
    <property type="evidence" value="ECO:0007669"/>
    <property type="project" value="UniProtKB-KW"/>
</dbReference>
<feature type="region of interest" description="Disordered" evidence="1">
    <location>
        <begin position="122"/>
        <end position="233"/>
    </location>
</feature>
<evidence type="ECO:0000259" key="2">
    <source>
        <dbReference type="Pfam" id="PF00561"/>
    </source>
</evidence>
<organism evidence="3 4">
    <name type="scientific">Natronobacterium gregoryi</name>
    <dbReference type="NCBI Taxonomy" id="44930"/>
    <lineage>
        <taxon>Archaea</taxon>
        <taxon>Methanobacteriati</taxon>
        <taxon>Methanobacteriota</taxon>
        <taxon>Stenosarchaea group</taxon>
        <taxon>Halobacteria</taxon>
        <taxon>Halobacteriales</taxon>
        <taxon>Natrialbaceae</taxon>
        <taxon>Natronobacterium</taxon>
    </lineage>
</organism>
<sequence>MLVDELGLETPVTLVGWSNGGGVAMQYTLEGPERVSTLVLVNPLSPYGFGETKDFQGTPCFDDYAGFGGGIGNNAFVAGLADRDWGEVGQASPQKILRTDYVDPAHEFDEVREESYLAGMLDTATGDENDPGRSKCRAGPATTSFRHSRWSTRPVPSSRPTKTPAANSRRSSSARSNTRLTSRFRANFRGDSGVASSERPGHPSELSNILHGDLNNRDKYAVRDPVPKPALSDDIERVPIRTREFDERVGLEEVTLTGDDEQV</sequence>
<feature type="compositionally biased region" description="Low complexity" evidence="1">
    <location>
        <begin position="165"/>
        <end position="183"/>
    </location>
</feature>
<dbReference type="AlphaFoldDB" id="A0A1I3LLC4"/>
<dbReference type="SUPFAM" id="SSF53474">
    <property type="entry name" value="alpha/beta-Hydrolases"/>
    <property type="match status" value="1"/>
</dbReference>
<reference evidence="3 4" key="1">
    <citation type="submission" date="2016-10" db="EMBL/GenBank/DDBJ databases">
        <authorList>
            <person name="de Groot N.N."/>
        </authorList>
    </citation>
    <scope>NUCLEOTIDE SEQUENCE [LARGE SCALE GENOMIC DNA]</scope>
    <source>
        <strain evidence="3 4">SP2</strain>
    </source>
</reference>
<name>A0A1I3LLC4_9EURY</name>
<proteinExistence type="predicted"/>
<dbReference type="Proteomes" id="UP000182829">
    <property type="component" value="Unassembled WGS sequence"/>
</dbReference>
<dbReference type="InterPro" id="IPR029058">
    <property type="entry name" value="AB_hydrolase_fold"/>
</dbReference>
<keyword evidence="3" id="KW-0378">Hydrolase</keyword>
<feature type="domain" description="AB hydrolase-1" evidence="2">
    <location>
        <begin position="2"/>
        <end position="56"/>
    </location>
</feature>
<feature type="compositionally biased region" description="Basic and acidic residues" evidence="1">
    <location>
        <begin position="214"/>
        <end position="226"/>
    </location>
</feature>
<accession>A0A1I3LLC4</accession>
<dbReference type="InterPro" id="IPR000073">
    <property type="entry name" value="AB_hydrolase_1"/>
</dbReference>
<dbReference type="EMBL" id="FORO01000007">
    <property type="protein sequence ID" value="SFI85522.1"/>
    <property type="molecule type" value="Genomic_DNA"/>
</dbReference>
<evidence type="ECO:0000256" key="1">
    <source>
        <dbReference type="SAM" id="MobiDB-lite"/>
    </source>
</evidence>
<dbReference type="Gene3D" id="3.40.50.1820">
    <property type="entry name" value="alpha/beta hydrolase"/>
    <property type="match status" value="1"/>
</dbReference>
<protein>
    <submittedName>
        <fullName evidence="3">Alpha/beta hydrolase fold</fullName>
    </submittedName>
</protein>
<evidence type="ECO:0000313" key="3">
    <source>
        <dbReference type="EMBL" id="SFI85522.1"/>
    </source>
</evidence>
<evidence type="ECO:0000313" key="4">
    <source>
        <dbReference type="Proteomes" id="UP000182829"/>
    </source>
</evidence>